<dbReference type="Pfam" id="PF00528">
    <property type="entry name" value="BPD_transp_1"/>
    <property type="match status" value="1"/>
</dbReference>
<name>Q317E1_OLEA2</name>
<evidence type="ECO:0000256" key="2">
    <source>
        <dbReference type="ARBA" id="ARBA00022448"/>
    </source>
</evidence>
<comment type="similarity">
    <text evidence="7">Belongs to the binding-protein-dependent transport system permease family.</text>
</comment>
<dbReference type="PANTHER" id="PTHR30183:SF3">
    <property type="entry name" value="MOLYBDENUM TRANSPORT SYSTEM PERMEASE PROTEIN MODB"/>
    <property type="match status" value="1"/>
</dbReference>
<accession>Q317E1</accession>
<proteinExistence type="inferred from homology"/>
<dbReference type="eggNOG" id="COG4149">
    <property type="taxonomic scope" value="Bacteria"/>
</dbReference>
<keyword evidence="4 7" id="KW-0812">Transmembrane</keyword>
<evidence type="ECO:0000313" key="9">
    <source>
        <dbReference type="EMBL" id="ABB36955.1"/>
    </source>
</evidence>
<comment type="subcellular location">
    <subcellularLocation>
        <location evidence="1 7">Cell membrane</location>
        <topology evidence="1 7">Multi-pass membrane protein</topology>
    </subcellularLocation>
</comment>
<evidence type="ECO:0000259" key="8">
    <source>
        <dbReference type="PROSITE" id="PS50928"/>
    </source>
</evidence>
<dbReference type="PROSITE" id="PS50928">
    <property type="entry name" value="ABC_TM1"/>
    <property type="match status" value="1"/>
</dbReference>
<dbReference type="PANTHER" id="PTHR30183">
    <property type="entry name" value="MOLYBDENUM TRANSPORT SYSTEM PERMEASE PROTEIN MODB"/>
    <property type="match status" value="1"/>
</dbReference>
<dbReference type="STRING" id="207559.Dde_0154"/>
<feature type="transmembrane region" description="Helical" evidence="7">
    <location>
        <begin position="89"/>
        <end position="109"/>
    </location>
</feature>
<reference evidence="9 10" key="1">
    <citation type="journal article" date="2011" name="J. Bacteriol.">
        <title>Complete genome sequence and updated annotation of Desulfovibrio alaskensis G20.</title>
        <authorList>
            <person name="Hauser L.J."/>
            <person name="Land M.L."/>
            <person name="Brown S.D."/>
            <person name="Larimer F."/>
            <person name="Keller K.L."/>
            <person name="Rapp-Giles B.J."/>
            <person name="Price M.N."/>
            <person name="Lin M."/>
            <person name="Bruce D.C."/>
            <person name="Detter J.C."/>
            <person name="Tapia R."/>
            <person name="Han C.S."/>
            <person name="Goodwin L.A."/>
            <person name="Cheng J.F."/>
            <person name="Pitluck S."/>
            <person name="Copeland A."/>
            <person name="Lucas S."/>
            <person name="Nolan M."/>
            <person name="Lapidus A.L."/>
            <person name="Palumbo A.V."/>
            <person name="Wall J.D."/>
        </authorList>
    </citation>
    <scope>NUCLEOTIDE SEQUENCE [LARGE SCALE GENOMIC DNA]</scope>
    <source>
        <strain evidence="10">ATCC BAA 1058 / DSM 17464 / G20</strain>
    </source>
</reference>
<keyword evidence="2 7" id="KW-0813">Transport</keyword>
<keyword evidence="10" id="KW-1185">Reference proteome</keyword>
<dbReference type="HOGENOM" id="CLU_016047_14_3_7"/>
<gene>
    <name evidence="9" type="ordered locus">Dde_0154</name>
</gene>
<protein>
    <submittedName>
        <fullName evidence="9">Molybdenum ABC transporter, permease protein</fullName>
    </submittedName>
</protein>
<evidence type="ECO:0000256" key="7">
    <source>
        <dbReference type="RuleBase" id="RU363032"/>
    </source>
</evidence>
<evidence type="ECO:0000256" key="4">
    <source>
        <dbReference type="ARBA" id="ARBA00022692"/>
    </source>
</evidence>
<dbReference type="SUPFAM" id="SSF161098">
    <property type="entry name" value="MetI-like"/>
    <property type="match status" value="1"/>
</dbReference>
<sequence>MPLAEILMQPQTAGPVLLTAKTLAVSGLLHLVCGVLLACYLSGPPGLLRGTVDFFTTLPLVFPPIATGFVLLLLLGRNGMVGSMLPVDIIFSFYGVVLAAFIAGLPLMVKPVEAALRGDVRRLAEIARVLGKNEWQVFWLVLLPNVRRSVLSGWFLALGRSLGEVGITLMLGGNIVGKTNTLSLEIYNAVFSGEFERAMVLSAIIGFFSLAIFFMLRRLSAV</sequence>
<evidence type="ECO:0000313" key="10">
    <source>
        <dbReference type="Proteomes" id="UP000002710"/>
    </source>
</evidence>
<feature type="transmembrane region" description="Helical" evidence="7">
    <location>
        <begin position="197"/>
        <end position="216"/>
    </location>
</feature>
<dbReference type="GO" id="GO:0005886">
    <property type="term" value="C:plasma membrane"/>
    <property type="evidence" value="ECO:0007669"/>
    <property type="project" value="UniProtKB-SubCell"/>
</dbReference>
<dbReference type="InterPro" id="IPR000515">
    <property type="entry name" value="MetI-like"/>
</dbReference>
<dbReference type="GO" id="GO:0055085">
    <property type="term" value="P:transmembrane transport"/>
    <property type="evidence" value="ECO:0007669"/>
    <property type="project" value="InterPro"/>
</dbReference>
<keyword evidence="3" id="KW-1003">Cell membrane</keyword>
<dbReference type="Proteomes" id="UP000002710">
    <property type="component" value="Chromosome"/>
</dbReference>
<evidence type="ECO:0000256" key="5">
    <source>
        <dbReference type="ARBA" id="ARBA00022989"/>
    </source>
</evidence>
<dbReference type="KEGG" id="dde:Dde_0154"/>
<dbReference type="EMBL" id="CP000112">
    <property type="protein sequence ID" value="ABB36955.1"/>
    <property type="molecule type" value="Genomic_DNA"/>
</dbReference>
<feature type="domain" description="ABC transmembrane type-1" evidence="8">
    <location>
        <begin position="16"/>
        <end position="216"/>
    </location>
</feature>
<feature type="transmembrane region" description="Helical" evidence="7">
    <location>
        <begin position="54"/>
        <end position="77"/>
    </location>
</feature>
<organism evidence="9 10">
    <name type="scientific">Oleidesulfovibrio alaskensis (strain ATCC BAA-1058 / DSM 17464 / G20)</name>
    <name type="common">Desulfovibrio alaskensis</name>
    <dbReference type="NCBI Taxonomy" id="207559"/>
    <lineage>
        <taxon>Bacteria</taxon>
        <taxon>Pseudomonadati</taxon>
        <taxon>Thermodesulfobacteriota</taxon>
        <taxon>Desulfovibrionia</taxon>
        <taxon>Desulfovibrionales</taxon>
        <taxon>Desulfovibrionaceae</taxon>
        <taxon>Oleidesulfovibrio</taxon>
    </lineage>
</organism>
<evidence type="ECO:0000256" key="3">
    <source>
        <dbReference type="ARBA" id="ARBA00022475"/>
    </source>
</evidence>
<dbReference type="Gene3D" id="1.10.3720.10">
    <property type="entry name" value="MetI-like"/>
    <property type="match status" value="1"/>
</dbReference>
<dbReference type="AlphaFoldDB" id="Q317E1"/>
<feature type="transmembrane region" description="Helical" evidence="7">
    <location>
        <begin position="20"/>
        <end position="42"/>
    </location>
</feature>
<dbReference type="RefSeq" id="WP_011366320.1">
    <property type="nucleotide sequence ID" value="NC_007519.1"/>
</dbReference>
<keyword evidence="5 7" id="KW-1133">Transmembrane helix</keyword>
<dbReference type="InterPro" id="IPR035906">
    <property type="entry name" value="MetI-like_sf"/>
</dbReference>
<keyword evidence="6 7" id="KW-0472">Membrane</keyword>
<evidence type="ECO:0000256" key="1">
    <source>
        <dbReference type="ARBA" id="ARBA00004651"/>
    </source>
</evidence>
<dbReference type="CDD" id="cd06261">
    <property type="entry name" value="TM_PBP2"/>
    <property type="match status" value="1"/>
</dbReference>
<evidence type="ECO:0000256" key="6">
    <source>
        <dbReference type="ARBA" id="ARBA00023136"/>
    </source>
</evidence>